<feature type="compositionally biased region" description="Basic residues" evidence="1">
    <location>
        <begin position="355"/>
        <end position="364"/>
    </location>
</feature>
<dbReference type="GO" id="GO:0001682">
    <property type="term" value="P:tRNA 5'-leader removal"/>
    <property type="evidence" value="ECO:0007669"/>
    <property type="project" value="InterPro"/>
</dbReference>
<evidence type="ECO:0000313" key="4">
    <source>
        <dbReference type="Proteomes" id="UP001430953"/>
    </source>
</evidence>
<dbReference type="InterPro" id="IPR042848">
    <property type="entry name" value="Rpp38"/>
</dbReference>
<protein>
    <recommendedName>
        <fullName evidence="2">Ribosomal protein eL8/eL30/eS12/Gadd45 domain-containing protein</fullName>
    </recommendedName>
</protein>
<dbReference type="Proteomes" id="UP001430953">
    <property type="component" value="Unassembled WGS sequence"/>
</dbReference>
<dbReference type="GO" id="GO:0033204">
    <property type="term" value="F:ribonuclease P RNA binding"/>
    <property type="evidence" value="ECO:0007669"/>
    <property type="project" value="TreeGrafter"/>
</dbReference>
<feature type="compositionally biased region" description="Basic residues" evidence="1">
    <location>
        <begin position="324"/>
        <end position="333"/>
    </location>
</feature>
<evidence type="ECO:0000259" key="2">
    <source>
        <dbReference type="Pfam" id="PF01248"/>
    </source>
</evidence>
<dbReference type="GO" id="GO:0000172">
    <property type="term" value="C:ribonuclease MRP complex"/>
    <property type="evidence" value="ECO:0007669"/>
    <property type="project" value="InterPro"/>
</dbReference>
<dbReference type="PANTHER" id="PTHR46948:SF1">
    <property type="entry name" value="RIBONUCLEASE P PROTEIN SUBUNIT P38"/>
    <property type="match status" value="1"/>
</dbReference>
<keyword evidence="4" id="KW-1185">Reference proteome</keyword>
<sequence length="364" mass="41595">MTTPVLTKNQQRHSLSAKKGPVKRLRNILAQPHPNFWPVINVDQYPKLIKSLNMVLPSIQQTNNKISKAMLKNIPKKERVLARKKMLETVPPRPDILKFMIMGINAVTRALEKDNICCILLDANVEPPLIIKHVVTMAVNKKVPVLLLPILKITTLEKMGFAAAAFGLKQEIKQCPDNDCHSLYKLIAETFENFEPPDSLLPRLNLNEMFDKNATCEPKTTNTSCDTDLNIPTPEKPVITFTNVYKYRTSRNKRAFVPPTADKKTIQVSQISLNTSDEFIPLDKDSYPSSNKVEKHTEESNDIEKEQTFKKRKVIDNNADSIKHTKSHTLKRPRKDEPSYLSLKVKRIKGNEKRKTTKLAKKKR</sequence>
<dbReference type="GO" id="GO:0005655">
    <property type="term" value="C:nucleolar ribonuclease P complex"/>
    <property type="evidence" value="ECO:0007669"/>
    <property type="project" value="InterPro"/>
</dbReference>
<evidence type="ECO:0000313" key="3">
    <source>
        <dbReference type="EMBL" id="KAL0128322.1"/>
    </source>
</evidence>
<dbReference type="AlphaFoldDB" id="A0AAW2GNN2"/>
<dbReference type="Pfam" id="PF01248">
    <property type="entry name" value="Ribosomal_L7Ae"/>
    <property type="match status" value="1"/>
</dbReference>
<dbReference type="GO" id="GO:0004526">
    <property type="term" value="F:ribonuclease P activity"/>
    <property type="evidence" value="ECO:0007669"/>
    <property type="project" value="TreeGrafter"/>
</dbReference>
<dbReference type="Gene3D" id="3.30.1330.30">
    <property type="match status" value="1"/>
</dbReference>
<dbReference type="GO" id="GO:0001650">
    <property type="term" value="C:fibrillar center"/>
    <property type="evidence" value="ECO:0007669"/>
    <property type="project" value="TreeGrafter"/>
</dbReference>
<reference evidence="3 4" key="1">
    <citation type="submission" date="2023-03" db="EMBL/GenBank/DDBJ databases">
        <title>High recombination rates correlate with genetic variation in Cardiocondyla obscurior ants.</title>
        <authorList>
            <person name="Errbii M."/>
        </authorList>
    </citation>
    <scope>NUCLEOTIDE SEQUENCE [LARGE SCALE GENOMIC DNA]</scope>
    <source>
        <strain evidence="3">Alpha-2009</strain>
        <tissue evidence="3">Whole body</tissue>
    </source>
</reference>
<gene>
    <name evidence="3" type="ORF">PUN28_003538</name>
</gene>
<name>A0AAW2GNN2_9HYME</name>
<dbReference type="PANTHER" id="PTHR46948">
    <property type="entry name" value="RIBONUCLEASE P PROTEIN SUBUNIT P38"/>
    <property type="match status" value="1"/>
</dbReference>
<dbReference type="EMBL" id="JADYXP020000003">
    <property type="protein sequence ID" value="KAL0128322.1"/>
    <property type="molecule type" value="Genomic_DNA"/>
</dbReference>
<comment type="caution">
    <text evidence="3">The sequence shown here is derived from an EMBL/GenBank/DDBJ whole genome shotgun (WGS) entry which is preliminary data.</text>
</comment>
<feature type="compositionally biased region" description="Polar residues" evidence="1">
    <location>
        <begin position="1"/>
        <end position="14"/>
    </location>
</feature>
<accession>A0AAW2GNN2</accession>
<feature type="region of interest" description="Disordered" evidence="1">
    <location>
        <begin position="1"/>
        <end position="20"/>
    </location>
</feature>
<dbReference type="InterPro" id="IPR029064">
    <property type="entry name" value="Ribosomal_eL30-like_sf"/>
</dbReference>
<dbReference type="SUPFAM" id="SSF55315">
    <property type="entry name" value="L30e-like"/>
    <property type="match status" value="1"/>
</dbReference>
<proteinExistence type="predicted"/>
<evidence type="ECO:0000256" key="1">
    <source>
        <dbReference type="SAM" id="MobiDB-lite"/>
    </source>
</evidence>
<feature type="compositionally biased region" description="Basic and acidic residues" evidence="1">
    <location>
        <begin position="282"/>
        <end position="309"/>
    </location>
</feature>
<feature type="domain" description="Ribosomal protein eL8/eL30/eS12/Gadd45" evidence="2">
    <location>
        <begin position="100"/>
        <end position="146"/>
    </location>
</feature>
<feature type="region of interest" description="Disordered" evidence="1">
    <location>
        <begin position="282"/>
        <end position="364"/>
    </location>
</feature>
<organism evidence="3 4">
    <name type="scientific">Cardiocondyla obscurior</name>
    <dbReference type="NCBI Taxonomy" id="286306"/>
    <lineage>
        <taxon>Eukaryota</taxon>
        <taxon>Metazoa</taxon>
        <taxon>Ecdysozoa</taxon>
        <taxon>Arthropoda</taxon>
        <taxon>Hexapoda</taxon>
        <taxon>Insecta</taxon>
        <taxon>Pterygota</taxon>
        <taxon>Neoptera</taxon>
        <taxon>Endopterygota</taxon>
        <taxon>Hymenoptera</taxon>
        <taxon>Apocrita</taxon>
        <taxon>Aculeata</taxon>
        <taxon>Formicoidea</taxon>
        <taxon>Formicidae</taxon>
        <taxon>Myrmicinae</taxon>
        <taxon>Cardiocondyla</taxon>
    </lineage>
</organism>
<dbReference type="InterPro" id="IPR004038">
    <property type="entry name" value="Ribosomal_eL8/eL30/eS12/Gad45"/>
</dbReference>